<name>A0A8K0GJD5_IGNLU</name>
<gene>
    <name evidence="1" type="ORF">ILUMI_02325</name>
</gene>
<reference evidence="1" key="1">
    <citation type="submission" date="2019-08" db="EMBL/GenBank/DDBJ databases">
        <title>The genome of the North American firefly Photinus pyralis.</title>
        <authorList>
            <consortium name="Photinus pyralis genome working group"/>
            <person name="Fallon T.R."/>
            <person name="Sander Lower S.E."/>
            <person name="Weng J.-K."/>
        </authorList>
    </citation>
    <scope>NUCLEOTIDE SEQUENCE</scope>
    <source>
        <strain evidence="1">TRF0915ILg1</strain>
        <tissue evidence="1">Whole body</tissue>
    </source>
</reference>
<organism evidence="1 2">
    <name type="scientific">Ignelater luminosus</name>
    <name type="common">Cucubano</name>
    <name type="synonym">Pyrophorus luminosus</name>
    <dbReference type="NCBI Taxonomy" id="2038154"/>
    <lineage>
        <taxon>Eukaryota</taxon>
        <taxon>Metazoa</taxon>
        <taxon>Ecdysozoa</taxon>
        <taxon>Arthropoda</taxon>
        <taxon>Hexapoda</taxon>
        <taxon>Insecta</taxon>
        <taxon>Pterygota</taxon>
        <taxon>Neoptera</taxon>
        <taxon>Endopterygota</taxon>
        <taxon>Coleoptera</taxon>
        <taxon>Polyphaga</taxon>
        <taxon>Elateriformia</taxon>
        <taxon>Elateroidea</taxon>
        <taxon>Elateridae</taxon>
        <taxon>Agrypninae</taxon>
        <taxon>Pyrophorini</taxon>
        <taxon>Ignelater</taxon>
    </lineage>
</organism>
<evidence type="ECO:0000313" key="2">
    <source>
        <dbReference type="Proteomes" id="UP000801492"/>
    </source>
</evidence>
<proteinExistence type="predicted"/>
<dbReference type="AlphaFoldDB" id="A0A8K0GJD5"/>
<comment type="caution">
    <text evidence="1">The sequence shown here is derived from an EMBL/GenBank/DDBJ whole genome shotgun (WGS) entry which is preliminary data.</text>
</comment>
<protein>
    <submittedName>
        <fullName evidence="1">Uncharacterized protein</fullName>
    </submittedName>
</protein>
<evidence type="ECO:0000313" key="1">
    <source>
        <dbReference type="EMBL" id="KAF2903852.1"/>
    </source>
</evidence>
<dbReference type="EMBL" id="VTPC01000919">
    <property type="protein sequence ID" value="KAF2903852.1"/>
    <property type="molecule type" value="Genomic_DNA"/>
</dbReference>
<sequence>MKSSSAKPASYLAFRSLLGNELINDFSSRKPTGLSATTFTKINKVEERKVSTDLVTGVSMVGEHLPIKAVKLGLAVIGQRARVGPKTAPTHSLAVGRSPSSGGKVESGLSVKTALIRSLAVTGQRLGVNQRRFLFPASPLVTLPAPVEDENFQIFLLLKMSSSDQVDVLMANAEFIVSSKQRKIIRIQLLNPSSGFFLTDVTLILFADA</sequence>
<accession>A0A8K0GJD5</accession>
<dbReference type="Proteomes" id="UP000801492">
    <property type="component" value="Unassembled WGS sequence"/>
</dbReference>
<keyword evidence="2" id="KW-1185">Reference proteome</keyword>